<dbReference type="EMBL" id="CM037017">
    <property type="protein sequence ID" value="KAH7676432.1"/>
    <property type="molecule type" value="Genomic_DNA"/>
</dbReference>
<name>A0ACB7VPU6_DIOAL</name>
<accession>A0ACB7VPU6</accession>
<keyword evidence="2" id="KW-1185">Reference proteome</keyword>
<sequence>MRFDPIGGSTLGPHVGFDDIVRPQTELSQGTSRCGRPKKQFSWVYEEAGFFAEPKRSVKKRLLQGSTAGDCLSVKIEEPMMCVRGSLEFLGTRSDDALVTETAEEAFSSATN</sequence>
<evidence type="ECO:0000313" key="1">
    <source>
        <dbReference type="EMBL" id="KAH7676432.1"/>
    </source>
</evidence>
<reference evidence="2" key="1">
    <citation type="journal article" date="2022" name="Nat. Commun.">
        <title>Chromosome evolution and the genetic basis of agronomically important traits in greater yam.</title>
        <authorList>
            <person name="Bredeson J.V."/>
            <person name="Lyons J.B."/>
            <person name="Oniyinde I.O."/>
            <person name="Okereke N.R."/>
            <person name="Kolade O."/>
            <person name="Nnabue I."/>
            <person name="Nwadili C.O."/>
            <person name="Hribova E."/>
            <person name="Parker M."/>
            <person name="Nwogha J."/>
            <person name="Shu S."/>
            <person name="Carlson J."/>
            <person name="Kariba R."/>
            <person name="Muthemba S."/>
            <person name="Knop K."/>
            <person name="Barton G.J."/>
            <person name="Sherwood A.V."/>
            <person name="Lopez-Montes A."/>
            <person name="Asiedu R."/>
            <person name="Jamnadass R."/>
            <person name="Muchugi A."/>
            <person name="Goodstein D."/>
            <person name="Egesi C.N."/>
            <person name="Featherston J."/>
            <person name="Asfaw A."/>
            <person name="Simpson G.G."/>
            <person name="Dolezel J."/>
            <person name="Hendre P.S."/>
            <person name="Van Deynze A."/>
            <person name="Kumar P.L."/>
            <person name="Obidiegwu J.E."/>
            <person name="Bhattacharjee R."/>
            <person name="Rokhsar D.S."/>
        </authorList>
    </citation>
    <scope>NUCLEOTIDE SEQUENCE [LARGE SCALE GENOMIC DNA]</scope>
    <source>
        <strain evidence="2">cv. TDa95/00328</strain>
    </source>
</reference>
<proteinExistence type="predicted"/>
<gene>
    <name evidence="1" type="ORF">IHE45_07G015300</name>
</gene>
<comment type="caution">
    <text evidence="1">The sequence shown here is derived from an EMBL/GenBank/DDBJ whole genome shotgun (WGS) entry which is preliminary data.</text>
</comment>
<organism evidence="1 2">
    <name type="scientific">Dioscorea alata</name>
    <name type="common">Purple yam</name>
    <dbReference type="NCBI Taxonomy" id="55571"/>
    <lineage>
        <taxon>Eukaryota</taxon>
        <taxon>Viridiplantae</taxon>
        <taxon>Streptophyta</taxon>
        <taxon>Embryophyta</taxon>
        <taxon>Tracheophyta</taxon>
        <taxon>Spermatophyta</taxon>
        <taxon>Magnoliopsida</taxon>
        <taxon>Liliopsida</taxon>
        <taxon>Dioscoreales</taxon>
        <taxon>Dioscoreaceae</taxon>
        <taxon>Dioscorea</taxon>
    </lineage>
</organism>
<protein>
    <submittedName>
        <fullName evidence="1">Uncharacterized protein</fullName>
    </submittedName>
</protein>
<evidence type="ECO:0000313" key="2">
    <source>
        <dbReference type="Proteomes" id="UP000827976"/>
    </source>
</evidence>
<dbReference type="Proteomes" id="UP000827976">
    <property type="component" value="Chromosome 7"/>
</dbReference>